<evidence type="ECO:0000313" key="4">
    <source>
        <dbReference type="EMBL" id="WNQ12142.1"/>
    </source>
</evidence>
<dbReference type="Pfam" id="PF05448">
    <property type="entry name" value="AXE1"/>
    <property type="match status" value="1"/>
</dbReference>
<evidence type="ECO:0000259" key="3">
    <source>
        <dbReference type="Pfam" id="PF05448"/>
    </source>
</evidence>
<dbReference type="GO" id="GO:0005976">
    <property type="term" value="P:polysaccharide metabolic process"/>
    <property type="evidence" value="ECO:0007669"/>
    <property type="project" value="TreeGrafter"/>
</dbReference>
<dbReference type="EMBL" id="CP130318">
    <property type="protein sequence ID" value="WNQ12142.1"/>
    <property type="molecule type" value="Genomic_DNA"/>
</dbReference>
<feature type="active site" description="Charge relay system" evidence="1">
    <location>
        <position position="271"/>
    </location>
</feature>
<dbReference type="GO" id="GO:0052689">
    <property type="term" value="F:carboxylic ester hydrolase activity"/>
    <property type="evidence" value="ECO:0007669"/>
    <property type="project" value="TreeGrafter"/>
</dbReference>
<organism evidence="4 5">
    <name type="scientific">Paenibacillus aurantius</name>
    <dbReference type="NCBI Taxonomy" id="2918900"/>
    <lineage>
        <taxon>Bacteria</taxon>
        <taxon>Bacillati</taxon>
        <taxon>Bacillota</taxon>
        <taxon>Bacilli</taxon>
        <taxon>Bacillales</taxon>
        <taxon>Paenibacillaceae</taxon>
        <taxon>Paenibacillus</taxon>
    </lineage>
</organism>
<keyword evidence="5" id="KW-1185">Reference proteome</keyword>
<dbReference type="AlphaFoldDB" id="A0AA96LE67"/>
<sequence length="320" mass="35914">MPQPYDLSLDQLRTYKPGLTRQHDFDDFWEGTLDELSTVPMTYDLVPYSYPVKGVMVYRITFSGFLNAPIDGWLALPAGEGPHPGLVLYHGYNWAFDGRLHETVNWALRGYASLQMLVRGQQGDSVDNVVPSHGGTAGWMTKGIMSPEEYYYRAVYMDAVRAIDILASLDQVDAKRIAVAGDSQGGALTLAAAALSDLPALALAEYPYLSNFERAIDLAPKGPYLEINEYFRRNSNPAIEDMAKRTLSYFDVMNLASRIQCHTWMCVGLVDEITPPSTVFAAYNHLQCSKEMHVYRYFGHEPIPATVEPRLQLLKDRLQS</sequence>
<dbReference type="RefSeq" id="WP_315605919.1">
    <property type="nucleotide sequence ID" value="NZ_CP130318.1"/>
</dbReference>
<evidence type="ECO:0000256" key="1">
    <source>
        <dbReference type="PIRSR" id="PIRSR639069-1"/>
    </source>
</evidence>
<dbReference type="InterPro" id="IPR029058">
    <property type="entry name" value="AB_hydrolase_fold"/>
</dbReference>
<feature type="binding site" evidence="2">
    <location>
        <position position="92"/>
    </location>
    <ligand>
        <name>substrate</name>
    </ligand>
</feature>
<dbReference type="KEGG" id="paun:MJA45_03580"/>
<dbReference type="Proteomes" id="UP001305702">
    <property type="component" value="Chromosome"/>
</dbReference>
<reference evidence="4 5" key="1">
    <citation type="submission" date="2022-02" db="EMBL/GenBank/DDBJ databases">
        <title>Paenibacillus sp. MBLB1776 Whole Genome Shotgun Sequencing.</title>
        <authorList>
            <person name="Hwang C.Y."/>
            <person name="Cho E.-S."/>
            <person name="Seo M.-J."/>
        </authorList>
    </citation>
    <scope>NUCLEOTIDE SEQUENCE [LARGE SCALE GENOMIC DNA]</scope>
    <source>
        <strain evidence="4 5">MBLB1776</strain>
    </source>
</reference>
<dbReference type="InterPro" id="IPR008391">
    <property type="entry name" value="AXE1_dom"/>
</dbReference>
<dbReference type="Gene3D" id="3.40.50.1820">
    <property type="entry name" value="alpha/beta hydrolase"/>
    <property type="match status" value="1"/>
</dbReference>
<feature type="domain" description="Acetyl xylan esterase" evidence="3">
    <location>
        <begin position="5"/>
        <end position="308"/>
    </location>
</feature>
<feature type="active site" description="Nucleophile" evidence="1">
    <location>
        <position position="183"/>
    </location>
</feature>
<feature type="active site" description="Charge relay system" evidence="1">
    <location>
        <position position="300"/>
    </location>
</feature>
<protein>
    <submittedName>
        <fullName evidence="4">Acetylxylan esterase</fullName>
    </submittedName>
</protein>
<dbReference type="InterPro" id="IPR039069">
    <property type="entry name" value="CE7"/>
</dbReference>
<proteinExistence type="predicted"/>
<dbReference type="SUPFAM" id="SSF53474">
    <property type="entry name" value="alpha/beta-Hydrolases"/>
    <property type="match status" value="1"/>
</dbReference>
<accession>A0AA96LE67</accession>
<dbReference type="PANTHER" id="PTHR40111:SF1">
    <property type="entry name" value="CEPHALOSPORIN-C DEACETYLASE"/>
    <property type="match status" value="1"/>
</dbReference>
<gene>
    <name evidence="4" type="ORF">MJA45_03580</name>
</gene>
<dbReference type="PANTHER" id="PTHR40111">
    <property type="entry name" value="CEPHALOSPORIN-C DEACETYLASE"/>
    <property type="match status" value="1"/>
</dbReference>
<evidence type="ECO:0000313" key="5">
    <source>
        <dbReference type="Proteomes" id="UP001305702"/>
    </source>
</evidence>
<name>A0AA96LE67_9BACL</name>
<evidence type="ECO:0000256" key="2">
    <source>
        <dbReference type="PIRSR" id="PIRSR639069-2"/>
    </source>
</evidence>